<reference evidence="5" key="2">
    <citation type="submission" date="2025-08" db="UniProtKB">
        <authorList>
            <consortium name="RefSeq"/>
        </authorList>
    </citation>
    <scope>IDENTIFICATION</scope>
    <source>
        <tissue evidence="5">Leaf</tissue>
    </source>
</reference>
<dbReference type="Gene3D" id="2.80.10.50">
    <property type="match status" value="1"/>
</dbReference>
<dbReference type="InterPro" id="IPR002160">
    <property type="entry name" value="Prot_inh_Kunz-lg"/>
</dbReference>
<comment type="similarity">
    <text evidence="1">Belongs to the protease inhibitor I3 (leguminous Kunitz-type inhibitor) family.</text>
</comment>
<dbReference type="PROSITE" id="PS00283">
    <property type="entry name" value="SOYBEAN_KUNITZ"/>
    <property type="match status" value="1"/>
</dbReference>
<dbReference type="CDD" id="cd23375">
    <property type="entry name" value="beta-trefoil_STI_VvMLP-like"/>
    <property type="match status" value="1"/>
</dbReference>
<proteinExistence type="inferred from homology"/>
<evidence type="ECO:0000256" key="2">
    <source>
        <dbReference type="ARBA" id="ARBA00023157"/>
    </source>
</evidence>
<dbReference type="RefSeq" id="XP_021842958.1">
    <property type="nucleotide sequence ID" value="XM_021987266.2"/>
</dbReference>
<dbReference type="KEGG" id="soe:110782979"/>
<dbReference type="PANTHER" id="PTHR33107:SF81">
    <property type="entry name" value="TRYPSIN INHIBITOR A"/>
    <property type="match status" value="1"/>
</dbReference>
<keyword evidence="4" id="KW-1185">Reference proteome</keyword>
<dbReference type="GeneID" id="110782979"/>
<evidence type="ECO:0000256" key="1">
    <source>
        <dbReference type="ARBA" id="ARBA00005440"/>
    </source>
</evidence>
<dbReference type="AlphaFoldDB" id="A0A9R0I5P4"/>
<dbReference type="OrthoDB" id="1872570at2759"/>
<sequence length="220" mass="24063">MISGFSIISATTFFLLFFLLPCGNAGAAGNAVLDTNGRPLRARSRYYIVPVAHGQGGGLTMLSKNTTSFCPLYVVQEMYPGLPVWFLPNNPRQRLVTLSSDLNILFNAISNCLQSVGWQLTVDHTTGRKYVATGGAIGNPGEETVSSWFNIEKVRTIGRRGNESGNHYKIVFCPNVCEFCMVMCGDVGVFVQEDGTRLLALTDRPLHVMFKKAKGRSLSS</sequence>
<dbReference type="Pfam" id="PF00197">
    <property type="entry name" value="Kunitz_legume"/>
    <property type="match status" value="1"/>
</dbReference>
<keyword evidence="2" id="KW-1015">Disulfide bond</keyword>
<evidence type="ECO:0000256" key="3">
    <source>
        <dbReference type="SAM" id="SignalP"/>
    </source>
</evidence>
<dbReference type="Proteomes" id="UP000813463">
    <property type="component" value="Chromosome 1"/>
</dbReference>
<dbReference type="GO" id="GO:0004866">
    <property type="term" value="F:endopeptidase inhibitor activity"/>
    <property type="evidence" value="ECO:0007669"/>
    <property type="project" value="InterPro"/>
</dbReference>
<dbReference type="SMART" id="SM00452">
    <property type="entry name" value="STI"/>
    <property type="match status" value="1"/>
</dbReference>
<keyword evidence="3" id="KW-0732">Signal</keyword>
<dbReference type="PANTHER" id="PTHR33107">
    <property type="entry name" value="KUNITZ TRYPSIN INHIBITOR 2"/>
    <property type="match status" value="1"/>
</dbReference>
<accession>A0A9R0I5P4</accession>
<reference evidence="4" key="1">
    <citation type="journal article" date="2021" name="Nat. Commun.">
        <title>Genomic analyses provide insights into spinach domestication and the genetic basis of agronomic traits.</title>
        <authorList>
            <person name="Cai X."/>
            <person name="Sun X."/>
            <person name="Xu C."/>
            <person name="Sun H."/>
            <person name="Wang X."/>
            <person name="Ge C."/>
            <person name="Zhang Z."/>
            <person name="Wang Q."/>
            <person name="Fei Z."/>
            <person name="Jiao C."/>
            <person name="Wang Q."/>
        </authorList>
    </citation>
    <scope>NUCLEOTIDE SEQUENCE [LARGE SCALE GENOMIC DNA]</scope>
    <source>
        <strain evidence="4">cv. Varoflay</strain>
    </source>
</reference>
<name>A0A9R0I5P4_SPIOL</name>
<protein>
    <submittedName>
        <fullName evidence="5">Kunitz trypsin inhibitor 5-like</fullName>
    </submittedName>
</protein>
<gene>
    <name evidence="5" type="primary">LOC110782979</name>
</gene>
<evidence type="ECO:0000313" key="4">
    <source>
        <dbReference type="Proteomes" id="UP000813463"/>
    </source>
</evidence>
<feature type="chain" id="PRO_5040433914" evidence="3">
    <location>
        <begin position="28"/>
        <end position="220"/>
    </location>
</feature>
<organism evidence="4 5">
    <name type="scientific">Spinacia oleracea</name>
    <name type="common">Spinach</name>
    <dbReference type="NCBI Taxonomy" id="3562"/>
    <lineage>
        <taxon>Eukaryota</taxon>
        <taxon>Viridiplantae</taxon>
        <taxon>Streptophyta</taxon>
        <taxon>Embryophyta</taxon>
        <taxon>Tracheophyta</taxon>
        <taxon>Spermatophyta</taxon>
        <taxon>Magnoliopsida</taxon>
        <taxon>eudicotyledons</taxon>
        <taxon>Gunneridae</taxon>
        <taxon>Pentapetalae</taxon>
        <taxon>Caryophyllales</taxon>
        <taxon>Chenopodiaceae</taxon>
        <taxon>Chenopodioideae</taxon>
        <taxon>Anserineae</taxon>
        <taxon>Spinacia</taxon>
    </lineage>
</organism>
<feature type="signal peptide" evidence="3">
    <location>
        <begin position="1"/>
        <end position="27"/>
    </location>
</feature>
<dbReference type="InterPro" id="IPR011065">
    <property type="entry name" value="Kunitz_inhibitor_STI-like_sf"/>
</dbReference>
<evidence type="ECO:0000313" key="5">
    <source>
        <dbReference type="RefSeq" id="XP_021842958.1"/>
    </source>
</evidence>
<dbReference type="SUPFAM" id="SSF50386">
    <property type="entry name" value="STI-like"/>
    <property type="match status" value="1"/>
</dbReference>